<dbReference type="Proteomes" id="UP000037530">
    <property type="component" value="Unassembled WGS sequence"/>
</dbReference>
<proteinExistence type="predicted"/>
<protein>
    <submittedName>
        <fullName evidence="1">Uncharacterized protein</fullName>
    </submittedName>
</protein>
<accession>A0A0M0HZ24</accession>
<sequence length="119" mass="13726">MGLYADQSAVCVKTLHGQGKCWQTSFALGISSKKTLTTFKVKKQKSIQIHLNQHLKTHPLLNINVNFVFHHLQASRKPQTFVALHGDFFSIYGTLDLRLDNVDITRIKNRQNRHLARRF</sequence>
<organism evidence="1 2">
    <name type="scientific">Vibrio hepatarius</name>
    <dbReference type="NCBI Taxonomy" id="171383"/>
    <lineage>
        <taxon>Bacteria</taxon>
        <taxon>Pseudomonadati</taxon>
        <taxon>Pseudomonadota</taxon>
        <taxon>Gammaproteobacteria</taxon>
        <taxon>Vibrionales</taxon>
        <taxon>Vibrionaceae</taxon>
        <taxon>Vibrio</taxon>
        <taxon>Vibrio oreintalis group</taxon>
    </lineage>
</organism>
<name>A0A0M0HZ24_9VIBR</name>
<evidence type="ECO:0000313" key="2">
    <source>
        <dbReference type="Proteomes" id="UP000037530"/>
    </source>
</evidence>
<reference evidence="2" key="1">
    <citation type="submission" date="2015-08" db="EMBL/GenBank/DDBJ databases">
        <title>Vibrio galatheae sp. nov., a novel member of the Vibrionaceae family isolated from the Solomon Islands.</title>
        <authorList>
            <person name="Giubergia S."/>
            <person name="Machado H."/>
            <person name="Mateiu R.V."/>
            <person name="Gram L."/>
        </authorList>
    </citation>
    <scope>NUCLEOTIDE SEQUENCE [LARGE SCALE GENOMIC DNA]</scope>
    <source>
        <strain evidence="2">DSM 19134</strain>
    </source>
</reference>
<gene>
    <name evidence="1" type="ORF">AKJ31_12500</name>
</gene>
<dbReference type="AlphaFoldDB" id="A0A0M0HZ24"/>
<evidence type="ECO:0000313" key="1">
    <source>
        <dbReference type="EMBL" id="KOO07329.1"/>
    </source>
</evidence>
<dbReference type="EMBL" id="LHPI01000011">
    <property type="protein sequence ID" value="KOO07329.1"/>
    <property type="molecule type" value="Genomic_DNA"/>
</dbReference>
<dbReference type="PATRIC" id="fig|171383.3.peg.2557"/>
<dbReference type="STRING" id="171383.AKJ31_12500"/>
<keyword evidence="2" id="KW-1185">Reference proteome</keyword>
<comment type="caution">
    <text evidence="1">The sequence shown here is derived from an EMBL/GenBank/DDBJ whole genome shotgun (WGS) entry which is preliminary data.</text>
</comment>